<keyword evidence="1" id="KW-1133">Transmembrane helix</keyword>
<sequence length="80" mass="9076">MDYSVVLIYLLVYGGPIILWYWCSLIVNHASKSKPADSAAKGQNVFHHVRYLSGHVIRTSSRPHLRSPPVCICPIIPLRY</sequence>
<keyword evidence="1" id="KW-0812">Transmembrane</keyword>
<dbReference type="EMBL" id="KV722341">
    <property type="protein sequence ID" value="OCH94724.1"/>
    <property type="molecule type" value="Genomic_DNA"/>
</dbReference>
<evidence type="ECO:0000313" key="2">
    <source>
        <dbReference type="EMBL" id="OCH94724.1"/>
    </source>
</evidence>
<proteinExistence type="predicted"/>
<reference evidence="2 3" key="1">
    <citation type="submission" date="2016-07" db="EMBL/GenBank/DDBJ databases">
        <title>Draft genome of the white-rot fungus Obba rivulosa 3A-2.</title>
        <authorList>
            <consortium name="DOE Joint Genome Institute"/>
            <person name="Miettinen O."/>
            <person name="Riley R."/>
            <person name="Acob R."/>
            <person name="Barry K."/>
            <person name="Cullen D."/>
            <person name="De Vries R."/>
            <person name="Hainaut M."/>
            <person name="Hatakka A."/>
            <person name="Henrissat B."/>
            <person name="Hilden K."/>
            <person name="Kuo R."/>
            <person name="Labutti K."/>
            <person name="Lipzen A."/>
            <person name="Makela M.R."/>
            <person name="Sandor L."/>
            <person name="Spatafora J.W."/>
            <person name="Grigoriev I.V."/>
            <person name="Hibbett D.S."/>
        </authorList>
    </citation>
    <scope>NUCLEOTIDE SEQUENCE [LARGE SCALE GENOMIC DNA]</scope>
    <source>
        <strain evidence="2 3">3A-2</strain>
    </source>
</reference>
<keyword evidence="1" id="KW-0472">Membrane</keyword>
<evidence type="ECO:0000256" key="1">
    <source>
        <dbReference type="SAM" id="Phobius"/>
    </source>
</evidence>
<keyword evidence="3" id="KW-1185">Reference proteome</keyword>
<dbReference type="Proteomes" id="UP000250043">
    <property type="component" value="Unassembled WGS sequence"/>
</dbReference>
<gene>
    <name evidence="2" type="ORF">OBBRIDRAFT_76534</name>
</gene>
<dbReference type="AlphaFoldDB" id="A0A8E2DSB9"/>
<organism evidence="2 3">
    <name type="scientific">Obba rivulosa</name>
    <dbReference type="NCBI Taxonomy" id="1052685"/>
    <lineage>
        <taxon>Eukaryota</taxon>
        <taxon>Fungi</taxon>
        <taxon>Dikarya</taxon>
        <taxon>Basidiomycota</taxon>
        <taxon>Agaricomycotina</taxon>
        <taxon>Agaricomycetes</taxon>
        <taxon>Polyporales</taxon>
        <taxon>Gelatoporiaceae</taxon>
        <taxon>Obba</taxon>
    </lineage>
</organism>
<accession>A0A8E2DSB9</accession>
<name>A0A8E2DSB9_9APHY</name>
<feature type="transmembrane region" description="Helical" evidence="1">
    <location>
        <begin position="6"/>
        <end position="27"/>
    </location>
</feature>
<protein>
    <submittedName>
        <fullName evidence="2">Uncharacterized protein</fullName>
    </submittedName>
</protein>
<evidence type="ECO:0000313" key="3">
    <source>
        <dbReference type="Proteomes" id="UP000250043"/>
    </source>
</evidence>